<dbReference type="Gene3D" id="3.30.160.710">
    <property type="match status" value="1"/>
</dbReference>
<dbReference type="GO" id="GO:0007156">
    <property type="term" value="P:homophilic cell adhesion via plasma membrane adhesion molecules"/>
    <property type="evidence" value="ECO:0007669"/>
    <property type="project" value="InterPro"/>
</dbReference>
<evidence type="ECO:0000313" key="2">
    <source>
        <dbReference type="EMBL" id="ADY52957.1"/>
    </source>
</evidence>
<evidence type="ECO:0000313" key="3">
    <source>
        <dbReference type="Proteomes" id="UP000000310"/>
    </source>
</evidence>
<dbReference type="STRING" id="762903.Pedsa_2409"/>
<dbReference type="Pfam" id="PF05345">
    <property type="entry name" value="He_PIG"/>
    <property type="match status" value="1"/>
</dbReference>
<dbReference type="GO" id="GO:0005509">
    <property type="term" value="F:calcium ion binding"/>
    <property type="evidence" value="ECO:0007669"/>
    <property type="project" value="InterPro"/>
</dbReference>
<dbReference type="SUPFAM" id="SSF49313">
    <property type="entry name" value="Cadherin-like"/>
    <property type="match status" value="2"/>
</dbReference>
<dbReference type="InterPro" id="IPR008964">
    <property type="entry name" value="Invasin/intimin_cell_adhesion"/>
</dbReference>
<organism evidence="2 3">
    <name type="scientific">Pseudopedobacter saltans (strain ATCC 51119 / DSM 12145 / JCM 21818 / CCUG 39354 / LMG 10337 / NBRC 100064 / NCIMB 13643)</name>
    <name type="common">Pedobacter saltans</name>
    <dbReference type="NCBI Taxonomy" id="762903"/>
    <lineage>
        <taxon>Bacteria</taxon>
        <taxon>Pseudomonadati</taxon>
        <taxon>Bacteroidota</taxon>
        <taxon>Sphingobacteriia</taxon>
        <taxon>Sphingobacteriales</taxon>
        <taxon>Sphingobacteriaceae</taxon>
        <taxon>Pseudopedobacter</taxon>
    </lineage>
</organism>
<dbReference type="PROSITE" id="PS50268">
    <property type="entry name" value="CADHERIN_2"/>
    <property type="match status" value="1"/>
</dbReference>
<dbReference type="InterPro" id="IPR002126">
    <property type="entry name" value="Cadherin-like_dom"/>
</dbReference>
<dbReference type="InterPro" id="IPR041286">
    <property type="entry name" value="MBG_2"/>
</dbReference>
<dbReference type="Gene3D" id="2.60.40.60">
    <property type="entry name" value="Cadherins"/>
    <property type="match status" value="1"/>
</dbReference>
<reference evidence="2 3" key="1">
    <citation type="journal article" date="2011" name="Stand. Genomic Sci.">
        <title>Complete genome sequence of the gliding, heparinolytic Pedobacter saltans type strain (113).</title>
        <authorList>
            <person name="Liolios K."/>
            <person name="Sikorski J."/>
            <person name="Lu M."/>
            <person name="Nolan M."/>
            <person name="Lapidus A."/>
            <person name="Lucas S."/>
            <person name="Hammon N."/>
            <person name="Deshpande S."/>
            <person name="Cheng J.F."/>
            <person name="Tapia R."/>
            <person name="Han C."/>
            <person name="Goodwin L."/>
            <person name="Pitluck S."/>
            <person name="Huntemann M."/>
            <person name="Ivanova N."/>
            <person name="Pagani I."/>
            <person name="Mavromatis K."/>
            <person name="Ovchinikova G."/>
            <person name="Pati A."/>
            <person name="Chen A."/>
            <person name="Palaniappan K."/>
            <person name="Land M."/>
            <person name="Hauser L."/>
            <person name="Brambilla E.M."/>
            <person name="Kotsyurbenko O."/>
            <person name="Rohde M."/>
            <person name="Tindall B.J."/>
            <person name="Abt B."/>
            <person name="Goker M."/>
            <person name="Detter J.C."/>
            <person name="Woyke T."/>
            <person name="Bristow J."/>
            <person name="Eisen J.A."/>
            <person name="Markowitz V."/>
            <person name="Hugenholtz P."/>
            <person name="Klenk H.P."/>
            <person name="Kyrpides N.C."/>
        </authorList>
    </citation>
    <scope>NUCLEOTIDE SEQUENCE [LARGE SCALE GENOMIC DNA]</scope>
    <source>
        <strain evidence="3">ATCC 51119 / DSM 12145 / JCM 21818 / LMG 10337 / NBRC 100064 / NCIMB 13643</strain>
    </source>
</reference>
<gene>
    <name evidence="2" type="ordered locus">Pedsa_2409</name>
</gene>
<dbReference type="Gene3D" id="2.60.40.10">
    <property type="entry name" value="Immunoglobulins"/>
    <property type="match status" value="3"/>
</dbReference>
<reference evidence="3" key="2">
    <citation type="submission" date="2011-02" db="EMBL/GenBank/DDBJ databases">
        <title>The complete genome of Pedobacter saltans DSM 12145.</title>
        <authorList>
            <consortium name="US DOE Joint Genome Institute (JGI-PGF)"/>
            <person name="Lucas S."/>
            <person name="Copeland A."/>
            <person name="Lapidus A."/>
            <person name="Bruce D."/>
            <person name="Goodwin L."/>
            <person name="Pitluck S."/>
            <person name="Kyrpides N."/>
            <person name="Mavromatis K."/>
            <person name="Pagani I."/>
            <person name="Ivanova N."/>
            <person name="Ovchinnikova G."/>
            <person name="Lu M."/>
            <person name="Detter J.C."/>
            <person name="Han C."/>
            <person name="Land M."/>
            <person name="Hauser L."/>
            <person name="Markowitz V."/>
            <person name="Cheng J.-F."/>
            <person name="Hugenholtz P."/>
            <person name="Woyke T."/>
            <person name="Wu D."/>
            <person name="Tindall B."/>
            <person name="Pomrenke H.G."/>
            <person name="Brambilla E."/>
            <person name="Klenk H.-P."/>
            <person name="Eisen J.A."/>
        </authorList>
    </citation>
    <scope>NUCLEOTIDE SEQUENCE [LARGE SCALE GENOMIC DNA]</scope>
    <source>
        <strain evidence="3">ATCC 51119 / DSM 12145 / JCM 21818 / LMG 10337 / NBRC 100064 / NCIMB 13643</strain>
    </source>
</reference>
<dbReference type="eggNOG" id="COG2911">
    <property type="taxonomic scope" value="Bacteria"/>
</dbReference>
<dbReference type="Pfam" id="PF18657">
    <property type="entry name" value="YDG"/>
    <property type="match status" value="5"/>
</dbReference>
<proteinExistence type="predicted"/>
<protein>
    <submittedName>
        <fullName evidence="2">Ig family protein</fullName>
    </submittedName>
</protein>
<dbReference type="InterPro" id="IPR013783">
    <property type="entry name" value="Ig-like_fold"/>
</dbReference>
<dbReference type="KEGG" id="psn:Pedsa_2409"/>
<accession>F0SE31</accession>
<sequence length="1362" mass="142608">MLKNLKIKFRLLIGILLLLFQVNSSFGQSFTESFDDISTLAGNGWVIQNNSSPVGSLSWFQGTATTATPTPGPFNSYNGAANAYISANFNSTGSTGTISNWLITPNRTLRNGDVFTFYTRKPTIGGGQTDYPDRLEVRMSTNGASTNAGANAAQTGDFSTLLLSVNPTLVANVYPQVWTQYTITISGLPAPTSGRIAFRYFVTGAGSLGTNSDYIGIDQVDYTPYVCPTLTLSPATTALPNAYYGTAYTGVNFSQTGALGAPTYTITAGSLPSGLTLSASGSLSGTPTVSGTFNFTVTVNDNSGCSTSRAYTMEVFAIQTVNLSALSGKKYGDSDFDLPATSSAGLVLSYSSDNPNVATISGNTVSIKAAGSTKITVTQAGDATYLPLNKEETFTVGKAILTVTPVNKEKTYDGLIYSDGYDFSYSGFVLGEDINDAAITGNISFTGTSQNATAAGNYPISVDISALSAANYEIQAGTSAQLTIKKRDINGSFVAEDKTYDGNRDAIITSRTVIPLTADNGKLSLTGGTALFDNAKAGTAITVKATGMVLSGDAAANYNLVSVADATANITARPLLVTATGINKVYDGIPVAEVSLSIDKLGADDVIASYTAAAFNNKNVGDAKTVNVSGITIAGDDAANYTVASTAISSANITPKALTVNATGIQKTYDGTNEATVNLDTDKLTADDVTAAYTNAVFDNKKIGVNKPVNVSGITLSGDDAGNYTYNITANTTAEITARTLMVTATGNSKIYNGNSIATVNLSTNKLTADDVIAVYTNAVFDNKNAGIDKAVTVNGISIVGNDATNYTANTTASAVANITAKTLTVTATGNNKIYDGTTVATVNLNTDKLAADNLTVNYTTATFNNKNVGTGKTVSVSGISISGDDAINYVPNTTTVTTAAITVKSLTIIADNKEKFEGENNPGLTASYNGFVPGEDKTVLTVQPNLSTTATANSLMGSYIISVSGASAQNYSISYQSGILTVKPGAPTSVSLSSTILYENQATGTVAGVLSSTSHSSTAVFTYSLVPGQGDTDNSRFTINGNQLQTAQPLDYEGKQSYSVRVRSITQYGFWLDETFTIAIHDVNEAPTIDAIGNQIICYTTVEQQVSLTGVTAGPEIGQTLTITASSDSPTLLSNLTVNNNQLRYRVTEGQSGMATITVKVKDNGGTANGGVDETVRTFTITVNPLPVNTIVSDKGTSISKGETAVLTVSSNNGTSYSWTTANGIISGQNSTVLTVRPMETTTYTVTVRNANGCESISTITLGVKEDYMAVQAENFLTPNGDGVNDNWVIKNIDAYPNHTLSIYDRSGKELYKVRNYQNDWNGTFNGMPLAEGTYYYIIRFDQNQPSLKMAKGFITIVRSK</sequence>
<dbReference type="GO" id="GO:0016020">
    <property type="term" value="C:membrane"/>
    <property type="evidence" value="ECO:0007669"/>
    <property type="project" value="InterPro"/>
</dbReference>
<dbReference type="InterPro" id="IPR026341">
    <property type="entry name" value="T9SS_type_B"/>
</dbReference>
<dbReference type="Proteomes" id="UP000000310">
    <property type="component" value="Chromosome"/>
</dbReference>
<dbReference type="SUPFAM" id="SSF49373">
    <property type="entry name" value="Invasin/intimin cell-adhesion fragments"/>
    <property type="match status" value="1"/>
</dbReference>
<dbReference type="NCBIfam" id="TIGR04131">
    <property type="entry name" value="Bac_Flav_CTERM"/>
    <property type="match status" value="1"/>
</dbReference>
<dbReference type="EMBL" id="CP002545">
    <property type="protein sequence ID" value="ADY52957.1"/>
    <property type="molecule type" value="Genomic_DNA"/>
</dbReference>
<dbReference type="Pfam" id="PF13585">
    <property type="entry name" value="CHU_C"/>
    <property type="match status" value="1"/>
</dbReference>
<dbReference type="Pfam" id="PF18676">
    <property type="entry name" value="MBG_2"/>
    <property type="match status" value="2"/>
</dbReference>
<evidence type="ECO:0000259" key="1">
    <source>
        <dbReference type="PROSITE" id="PS50268"/>
    </source>
</evidence>
<dbReference type="SMART" id="SM00112">
    <property type="entry name" value="CA"/>
    <property type="match status" value="1"/>
</dbReference>
<dbReference type="OrthoDB" id="355609at2"/>
<keyword evidence="3" id="KW-1185">Reference proteome</keyword>
<dbReference type="eggNOG" id="COG5492">
    <property type="taxonomic scope" value="Bacteria"/>
</dbReference>
<feature type="domain" description="Cadherin" evidence="1">
    <location>
        <begin position="1000"/>
        <end position="1090"/>
    </location>
</feature>
<dbReference type="Gene3D" id="2.60.120.200">
    <property type="match status" value="1"/>
</dbReference>
<dbReference type="eggNOG" id="COG4625">
    <property type="taxonomic scope" value="Bacteria"/>
</dbReference>
<dbReference type="RefSeq" id="WP_013633442.1">
    <property type="nucleotide sequence ID" value="NC_015177.1"/>
</dbReference>
<dbReference type="HOGENOM" id="CLU_256899_0_0_10"/>
<dbReference type="Gene3D" id="2.60.40.1080">
    <property type="match status" value="1"/>
</dbReference>
<dbReference type="NCBIfam" id="NF038128">
    <property type="entry name" value="choice_anch_J"/>
    <property type="match status" value="1"/>
</dbReference>
<dbReference type="eggNOG" id="COG3210">
    <property type="taxonomic scope" value="Bacteria"/>
</dbReference>
<dbReference type="InterPro" id="IPR041248">
    <property type="entry name" value="YDG"/>
</dbReference>
<dbReference type="InterPro" id="IPR015919">
    <property type="entry name" value="Cadherin-like_sf"/>
</dbReference>
<name>F0SE31_PSESL</name>